<dbReference type="PANTHER" id="PTHR13710">
    <property type="entry name" value="DNA HELICASE RECQ FAMILY MEMBER"/>
    <property type="match status" value="1"/>
</dbReference>
<organism evidence="8 9">
    <name type="scientific">Zopfia rhizophila CBS 207.26</name>
    <dbReference type="NCBI Taxonomy" id="1314779"/>
    <lineage>
        <taxon>Eukaryota</taxon>
        <taxon>Fungi</taxon>
        <taxon>Dikarya</taxon>
        <taxon>Ascomycota</taxon>
        <taxon>Pezizomycotina</taxon>
        <taxon>Dothideomycetes</taxon>
        <taxon>Dothideomycetes incertae sedis</taxon>
        <taxon>Zopfiaceae</taxon>
        <taxon>Zopfia</taxon>
    </lineage>
</organism>
<comment type="similarity">
    <text evidence="1">Belongs to the helicase family. RecQ subfamily.</text>
</comment>
<evidence type="ECO:0000313" key="9">
    <source>
        <dbReference type="Proteomes" id="UP000800200"/>
    </source>
</evidence>
<dbReference type="AlphaFoldDB" id="A0A6A6DL92"/>
<dbReference type="EC" id="5.6.2.4" evidence="5"/>
<feature type="domain" description="Helicase ATP-binding" evidence="6">
    <location>
        <begin position="27"/>
        <end position="172"/>
    </location>
</feature>
<dbReference type="EMBL" id="ML994669">
    <property type="protein sequence ID" value="KAF2179198.1"/>
    <property type="molecule type" value="Genomic_DNA"/>
</dbReference>
<dbReference type="GO" id="GO:0003676">
    <property type="term" value="F:nucleic acid binding"/>
    <property type="evidence" value="ECO:0007669"/>
    <property type="project" value="InterPro"/>
</dbReference>
<dbReference type="Proteomes" id="UP000800200">
    <property type="component" value="Unassembled WGS sequence"/>
</dbReference>
<dbReference type="GO" id="GO:0016787">
    <property type="term" value="F:hydrolase activity"/>
    <property type="evidence" value="ECO:0007669"/>
    <property type="project" value="UniProtKB-KW"/>
</dbReference>
<comment type="catalytic activity">
    <reaction evidence="4">
        <text>Couples ATP hydrolysis with the unwinding of duplex DNA by translocating in the 3'-5' direction.</text>
        <dbReference type="EC" id="5.6.2.4"/>
    </reaction>
</comment>
<proteinExistence type="inferred from homology"/>
<dbReference type="GO" id="GO:0043138">
    <property type="term" value="F:3'-5' DNA helicase activity"/>
    <property type="evidence" value="ECO:0007669"/>
    <property type="project" value="UniProtKB-EC"/>
</dbReference>
<name>A0A6A6DL92_9PEZI</name>
<evidence type="ECO:0000256" key="1">
    <source>
        <dbReference type="ARBA" id="ARBA00005446"/>
    </source>
</evidence>
<evidence type="ECO:0000256" key="4">
    <source>
        <dbReference type="ARBA" id="ARBA00034617"/>
    </source>
</evidence>
<feature type="domain" description="Helicase C-terminal" evidence="7">
    <location>
        <begin position="136"/>
        <end position="299"/>
    </location>
</feature>
<dbReference type="GO" id="GO:0005694">
    <property type="term" value="C:chromosome"/>
    <property type="evidence" value="ECO:0007669"/>
    <property type="project" value="TreeGrafter"/>
</dbReference>
<dbReference type="OrthoDB" id="3925403at2759"/>
<dbReference type="InterPro" id="IPR011545">
    <property type="entry name" value="DEAD/DEAH_box_helicase_dom"/>
</dbReference>
<dbReference type="SMART" id="SM00487">
    <property type="entry name" value="DEXDc"/>
    <property type="match status" value="1"/>
</dbReference>
<dbReference type="PANTHER" id="PTHR13710:SF154">
    <property type="entry name" value="RECQ HELICASE, PUTATIVE (AFU_ORTHOLOGUE AFUA_6G14720)-RELATED"/>
    <property type="match status" value="1"/>
</dbReference>
<accession>A0A6A6DL92</accession>
<keyword evidence="2" id="KW-0547">Nucleotide-binding</keyword>
<evidence type="ECO:0000259" key="6">
    <source>
        <dbReference type="PROSITE" id="PS51192"/>
    </source>
</evidence>
<dbReference type="GO" id="GO:0000724">
    <property type="term" value="P:double-strand break repair via homologous recombination"/>
    <property type="evidence" value="ECO:0007669"/>
    <property type="project" value="TreeGrafter"/>
</dbReference>
<evidence type="ECO:0000313" key="8">
    <source>
        <dbReference type="EMBL" id="KAF2179198.1"/>
    </source>
</evidence>
<dbReference type="InterPro" id="IPR001650">
    <property type="entry name" value="Helicase_C-like"/>
</dbReference>
<dbReference type="GO" id="GO:0005524">
    <property type="term" value="F:ATP binding"/>
    <property type="evidence" value="ECO:0007669"/>
    <property type="project" value="UniProtKB-KW"/>
</dbReference>
<dbReference type="Gene3D" id="3.40.50.300">
    <property type="entry name" value="P-loop containing nucleotide triphosphate hydrolases"/>
    <property type="match status" value="3"/>
</dbReference>
<gene>
    <name evidence="8" type="ORF">K469DRAFT_741705</name>
</gene>
<keyword evidence="9" id="KW-1185">Reference proteome</keyword>
<evidence type="ECO:0000256" key="3">
    <source>
        <dbReference type="ARBA" id="ARBA00022840"/>
    </source>
</evidence>
<dbReference type="SUPFAM" id="SSF52540">
    <property type="entry name" value="P-loop containing nucleoside triphosphate hydrolases"/>
    <property type="match status" value="1"/>
</dbReference>
<dbReference type="InterPro" id="IPR014001">
    <property type="entry name" value="Helicase_ATP-bd"/>
</dbReference>
<dbReference type="GO" id="GO:0005737">
    <property type="term" value="C:cytoplasm"/>
    <property type="evidence" value="ECO:0007669"/>
    <property type="project" value="TreeGrafter"/>
</dbReference>
<dbReference type="Pfam" id="PF00270">
    <property type="entry name" value="DEAD"/>
    <property type="match status" value="1"/>
</dbReference>
<sequence>MVNVDEQLKALLGEQAQFRSVQKPAIQAIMRQKSPVVVIMGTGGGKSVLFMLPASCSRGVTIVIVPLTLLRQDMKERCDRAGIECIVLVTPEAAVGKTFGDFINRQRTMGRLDRIVVNECHVVLDSTEGWRSRILALRELFRAETQMVYLTATLRRSEEGEFIRLMGLPGGIASGGIELPGMFAGRGGGAWIRGTTTQPNIRYQVSRYNAEKEEEALTELHELVKQLTEGRQQVFTATNALGLGADAPTIQAVVYIGKIRKMRYYAQESGRAGRDGTASKAIIMRGHQGLHEPKRFNCK</sequence>
<dbReference type="PROSITE" id="PS51194">
    <property type="entry name" value="HELICASE_CTER"/>
    <property type="match status" value="1"/>
</dbReference>
<evidence type="ECO:0000259" key="7">
    <source>
        <dbReference type="PROSITE" id="PS51194"/>
    </source>
</evidence>
<keyword evidence="3" id="KW-0067">ATP-binding</keyword>
<evidence type="ECO:0000256" key="2">
    <source>
        <dbReference type="ARBA" id="ARBA00022741"/>
    </source>
</evidence>
<dbReference type="PROSITE" id="PS51192">
    <property type="entry name" value="HELICASE_ATP_BIND_1"/>
    <property type="match status" value="1"/>
</dbReference>
<dbReference type="GO" id="GO:0009378">
    <property type="term" value="F:four-way junction helicase activity"/>
    <property type="evidence" value="ECO:0007669"/>
    <property type="project" value="TreeGrafter"/>
</dbReference>
<reference evidence="8" key="1">
    <citation type="journal article" date="2020" name="Stud. Mycol.">
        <title>101 Dothideomycetes genomes: a test case for predicting lifestyles and emergence of pathogens.</title>
        <authorList>
            <person name="Haridas S."/>
            <person name="Albert R."/>
            <person name="Binder M."/>
            <person name="Bloem J."/>
            <person name="Labutti K."/>
            <person name="Salamov A."/>
            <person name="Andreopoulos B."/>
            <person name="Baker S."/>
            <person name="Barry K."/>
            <person name="Bills G."/>
            <person name="Bluhm B."/>
            <person name="Cannon C."/>
            <person name="Castanera R."/>
            <person name="Culley D."/>
            <person name="Daum C."/>
            <person name="Ezra D."/>
            <person name="Gonzalez J."/>
            <person name="Henrissat B."/>
            <person name="Kuo A."/>
            <person name="Liang C."/>
            <person name="Lipzen A."/>
            <person name="Lutzoni F."/>
            <person name="Magnuson J."/>
            <person name="Mondo S."/>
            <person name="Nolan M."/>
            <person name="Ohm R."/>
            <person name="Pangilinan J."/>
            <person name="Park H.-J."/>
            <person name="Ramirez L."/>
            <person name="Alfaro M."/>
            <person name="Sun H."/>
            <person name="Tritt A."/>
            <person name="Yoshinaga Y."/>
            <person name="Zwiers L.-H."/>
            <person name="Turgeon B."/>
            <person name="Goodwin S."/>
            <person name="Spatafora J."/>
            <person name="Crous P."/>
            <person name="Grigoriev I."/>
        </authorList>
    </citation>
    <scope>NUCLEOTIDE SEQUENCE</scope>
    <source>
        <strain evidence="8">CBS 207.26</strain>
    </source>
</reference>
<evidence type="ECO:0000256" key="5">
    <source>
        <dbReference type="ARBA" id="ARBA00034808"/>
    </source>
</evidence>
<dbReference type="Pfam" id="PF00271">
    <property type="entry name" value="Helicase_C"/>
    <property type="match status" value="1"/>
</dbReference>
<keyword evidence="8" id="KW-0378">Hydrolase</keyword>
<protein>
    <recommendedName>
        <fullName evidence="5">DNA 3'-5' helicase</fullName>
        <ecNumber evidence="5">5.6.2.4</ecNumber>
    </recommendedName>
</protein>
<dbReference type="InterPro" id="IPR027417">
    <property type="entry name" value="P-loop_NTPase"/>
</dbReference>